<dbReference type="AlphaFoldDB" id="A0A9E7L808"/>
<dbReference type="EMBL" id="CP097510">
    <property type="protein sequence ID" value="URE41119.1"/>
    <property type="molecule type" value="Genomic_DNA"/>
</dbReference>
<keyword evidence="2" id="KW-1185">Reference proteome</keyword>
<dbReference type="Proteomes" id="UP001055439">
    <property type="component" value="Chromosome 8"/>
</dbReference>
<proteinExistence type="predicted"/>
<evidence type="ECO:0000313" key="2">
    <source>
        <dbReference type="Proteomes" id="UP001055439"/>
    </source>
</evidence>
<name>A0A9E7L808_9LILI</name>
<evidence type="ECO:0000313" key="1">
    <source>
        <dbReference type="EMBL" id="URE41119.1"/>
    </source>
</evidence>
<organism evidence="1 2">
    <name type="scientific">Musa troglodytarum</name>
    <name type="common">fe'i banana</name>
    <dbReference type="NCBI Taxonomy" id="320322"/>
    <lineage>
        <taxon>Eukaryota</taxon>
        <taxon>Viridiplantae</taxon>
        <taxon>Streptophyta</taxon>
        <taxon>Embryophyta</taxon>
        <taxon>Tracheophyta</taxon>
        <taxon>Spermatophyta</taxon>
        <taxon>Magnoliopsida</taxon>
        <taxon>Liliopsida</taxon>
        <taxon>Zingiberales</taxon>
        <taxon>Musaceae</taxon>
        <taxon>Musa</taxon>
    </lineage>
</organism>
<dbReference type="OrthoDB" id="759087at2759"/>
<gene>
    <name evidence="1" type="ORF">MUK42_13350</name>
</gene>
<accession>A0A9E7L808</accession>
<reference evidence="1" key="1">
    <citation type="submission" date="2022-05" db="EMBL/GenBank/DDBJ databases">
        <title>The Musa troglodytarum L. genome provides insights into the mechanism of non-climacteric behaviour and enrichment of carotenoids.</title>
        <authorList>
            <person name="Wang J."/>
        </authorList>
    </citation>
    <scope>NUCLEOTIDE SEQUENCE</scope>
    <source>
        <tissue evidence="1">Leaf</tissue>
    </source>
</reference>
<protein>
    <submittedName>
        <fullName evidence="1">Uncharacterized protein</fullName>
    </submittedName>
</protein>
<sequence length="65" mass="7384">MTPLSLLSITKLVITKRRKRKRRRTCLWSPMHPLDHLIFMKRMSLPSAIFTPALASRAVAASALP</sequence>